<gene>
    <name evidence="1" type="ORF">HPLM_LOCUS14567</name>
</gene>
<reference evidence="1 2" key="2">
    <citation type="submission" date="2018-11" db="EMBL/GenBank/DDBJ databases">
        <authorList>
            <consortium name="Pathogen Informatics"/>
        </authorList>
    </citation>
    <scope>NUCLEOTIDE SEQUENCE [LARGE SCALE GENOMIC DNA]</scope>
    <source>
        <strain evidence="1 2">MHpl1</strain>
    </source>
</reference>
<dbReference type="WBParaSite" id="HPLM_0001457501-mRNA-1">
    <property type="protein sequence ID" value="HPLM_0001457501-mRNA-1"/>
    <property type="gene ID" value="HPLM_0001457501"/>
</dbReference>
<proteinExistence type="predicted"/>
<dbReference type="EMBL" id="UZAF01018614">
    <property type="protein sequence ID" value="VDO53254.1"/>
    <property type="molecule type" value="Genomic_DNA"/>
</dbReference>
<evidence type="ECO:0000313" key="1">
    <source>
        <dbReference type="EMBL" id="VDO53254.1"/>
    </source>
</evidence>
<evidence type="ECO:0000313" key="3">
    <source>
        <dbReference type="WBParaSite" id="HPLM_0001457501-mRNA-1"/>
    </source>
</evidence>
<dbReference type="AlphaFoldDB" id="A0A0N4WSP7"/>
<dbReference type="Proteomes" id="UP000268014">
    <property type="component" value="Unassembled WGS sequence"/>
</dbReference>
<protein>
    <submittedName>
        <fullName evidence="1 3">Uncharacterized protein</fullName>
    </submittedName>
</protein>
<name>A0A0N4WSP7_HAEPC</name>
<keyword evidence="2" id="KW-1185">Reference proteome</keyword>
<reference evidence="3" key="1">
    <citation type="submission" date="2017-02" db="UniProtKB">
        <authorList>
            <consortium name="WormBaseParasite"/>
        </authorList>
    </citation>
    <scope>IDENTIFICATION</scope>
</reference>
<sequence>MEMLVPSEAVPIRLCVPMKMSFLDINRLPMTDFFEVLGFHPTVTLAPQIAVPARPLFLQIPVMVTLYDLTIA</sequence>
<accession>A0A0N4WSP7</accession>
<evidence type="ECO:0000313" key="2">
    <source>
        <dbReference type="Proteomes" id="UP000268014"/>
    </source>
</evidence>
<organism evidence="3">
    <name type="scientific">Haemonchus placei</name>
    <name type="common">Barber's pole worm</name>
    <dbReference type="NCBI Taxonomy" id="6290"/>
    <lineage>
        <taxon>Eukaryota</taxon>
        <taxon>Metazoa</taxon>
        <taxon>Ecdysozoa</taxon>
        <taxon>Nematoda</taxon>
        <taxon>Chromadorea</taxon>
        <taxon>Rhabditida</taxon>
        <taxon>Rhabditina</taxon>
        <taxon>Rhabditomorpha</taxon>
        <taxon>Strongyloidea</taxon>
        <taxon>Trichostrongylidae</taxon>
        <taxon>Haemonchus</taxon>
    </lineage>
</organism>